<keyword evidence="3" id="KW-1185">Reference proteome</keyword>
<dbReference type="PANTHER" id="PTHR47190">
    <property type="entry name" value="DEHYDROGENASE, PUTATIVE-RELATED"/>
    <property type="match status" value="1"/>
</dbReference>
<sequence length="410" mass="43737">MGQGRCRLDLGRGLDHKDQAPLPYPRAVFPSPAASKSTYDYIVFGSGPAGIIAATRVAETNKNVLLKRGTANTVSTGATNTLSWNDTPTPICVPALASALGSNSLASKYACANAEGTSACVLGGAGSFNYMVYVHPLASEFDDKWPTALLWYFCYFLDGLGWASGDQVDQLDEKTQVYSYPNWDIENQMRADEFTIRLSTKALRVVCTGSSKIISLAAVGKVVLAAWAWITPGMLFNSGITLTSENEWLDLPAGQGMKDHAIFTANTNLYNQESGILMQGMRMLIFWMSNRSCSASDTGVFGIKAYLIYGAVPADPGRSGVVEEKASVIANRIALELVNFTIVTAMAKSYTSGNHWVGSAVIGGGSTTSAVDTNAKVHGMDNLYIVDANFHADLPSGNSQAIIMVVAEAT</sequence>
<accession>A0A1Y2DUE2</accession>
<gene>
    <name evidence="2" type="ORF">BCR38DRAFT_458827</name>
</gene>
<comment type="caution">
    <text evidence="2">The sequence shown here is derived from an EMBL/GenBank/DDBJ whole genome shotgun (WGS) entry which is preliminary data.</text>
</comment>
<evidence type="ECO:0000259" key="1">
    <source>
        <dbReference type="Pfam" id="PF05199"/>
    </source>
</evidence>
<dbReference type="PRINTS" id="PR00411">
    <property type="entry name" value="PNDRDTASEI"/>
</dbReference>
<name>A0A1Y2DUE2_9PEZI</name>
<organism evidence="2 3">
    <name type="scientific">Pseudomassariella vexata</name>
    <dbReference type="NCBI Taxonomy" id="1141098"/>
    <lineage>
        <taxon>Eukaryota</taxon>
        <taxon>Fungi</taxon>
        <taxon>Dikarya</taxon>
        <taxon>Ascomycota</taxon>
        <taxon>Pezizomycotina</taxon>
        <taxon>Sordariomycetes</taxon>
        <taxon>Xylariomycetidae</taxon>
        <taxon>Amphisphaeriales</taxon>
        <taxon>Pseudomassariaceae</taxon>
        <taxon>Pseudomassariella</taxon>
    </lineage>
</organism>
<dbReference type="SUPFAM" id="SSF51905">
    <property type="entry name" value="FAD/NAD(P)-binding domain"/>
    <property type="match status" value="1"/>
</dbReference>
<dbReference type="STRING" id="1141098.A0A1Y2DUE2"/>
<dbReference type="PANTHER" id="PTHR47190:SF4">
    <property type="entry name" value="DEHYDROGENASE, PUTATIVE-RELATED"/>
    <property type="match status" value="1"/>
</dbReference>
<dbReference type="GO" id="GO:0016614">
    <property type="term" value="F:oxidoreductase activity, acting on CH-OH group of donors"/>
    <property type="evidence" value="ECO:0007669"/>
    <property type="project" value="InterPro"/>
</dbReference>
<protein>
    <recommendedName>
        <fullName evidence="1">Glucose-methanol-choline oxidoreductase C-terminal domain-containing protein</fullName>
    </recommendedName>
</protein>
<dbReference type="Pfam" id="PF05199">
    <property type="entry name" value="GMC_oxred_C"/>
    <property type="match status" value="1"/>
</dbReference>
<proteinExistence type="predicted"/>
<evidence type="ECO:0000313" key="2">
    <source>
        <dbReference type="EMBL" id="ORY62255.1"/>
    </source>
</evidence>
<dbReference type="InterPro" id="IPR007867">
    <property type="entry name" value="GMC_OxRtase_C"/>
</dbReference>
<dbReference type="OrthoDB" id="413885at2759"/>
<dbReference type="InterPro" id="IPR053208">
    <property type="entry name" value="GMC_Oxidoreductase_CD"/>
</dbReference>
<evidence type="ECO:0000313" key="3">
    <source>
        <dbReference type="Proteomes" id="UP000193689"/>
    </source>
</evidence>
<feature type="domain" description="Glucose-methanol-choline oxidoreductase C-terminal" evidence="1">
    <location>
        <begin position="341"/>
        <end position="407"/>
    </location>
</feature>
<dbReference type="GeneID" id="63778428"/>
<dbReference type="RefSeq" id="XP_040714091.1">
    <property type="nucleotide sequence ID" value="XM_040862216.1"/>
</dbReference>
<dbReference type="InParanoid" id="A0A1Y2DUE2"/>
<dbReference type="AlphaFoldDB" id="A0A1Y2DUE2"/>
<reference evidence="2 3" key="1">
    <citation type="submission" date="2016-07" db="EMBL/GenBank/DDBJ databases">
        <title>Pervasive Adenine N6-methylation of Active Genes in Fungi.</title>
        <authorList>
            <consortium name="DOE Joint Genome Institute"/>
            <person name="Mondo S.J."/>
            <person name="Dannebaum R.O."/>
            <person name="Kuo R.C."/>
            <person name="Labutti K."/>
            <person name="Haridas S."/>
            <person name="Kuo A."/>
            <person name="Salamov A."/>
            <person name="Ahrendt S.R."/>
            <person name="Lipzen A."/>
            <person name="Sullivan W."/>
            <person name="Andreopoulos W.B."/>
            <person name="Clum A."/>
            <person name="Lindquist E."/>
            <person name="Daum C."/>
            <person name="Ramamoorthy G.K."/>
            <person name="Gryganskyi A."/>
            <person name="Culley D."/>
            <person name="Magnuson J.K."/>
            <person name="James T.Y."/>
            <person name="O'Malley M.A."/>
            <person name="Stajich J.E."/>
            <person name="Spatafora J.W."/>
            <person name="Visel A."/>
            <person name="Grigoriev I.V."/>
        </authorList>
    </citation>
    <scope>NUCLEOTIDE SEQUENCE [LARGE SCALE GENOMIC DNA]</scope>
    <source>
        <strain evidence="2 3">CBS 129021</strain>
    </source>
</reference>
<dbReference type="EMBL" id="MCFJ01000009">
    <property type="protein sequence ID" value="ORY62255.1"/>
    <property type="molecule type" value="Genomic_DNA"/>
</dbReference>
<dbReference type="Gene3D" id="3.50.50.60">
    <property type="entry name" value="FAD/NAD(P)-binding domain"/>
    <property type="match status" value="2"/>
</dbReference>
<dbReference type="Proteomes" id="UP000193689">
    <property type="component" value="Unassembled WGS sequence"/>
</dbReference>
<dbReference type="InterPro" id="IPR036188">
    <property type="entry name" value="FAD/NAD-bd_sf"/>
</dbReference>